<dbReference type="PANTHER" id="PTHR44936">
    <property type="entry name" value="SENSOR PROTEIN CREC"/>
    <property type="match status" value="1"/>
</dbReference>
<dbReference type="PANTHER" id="PTHR44936:SF10">
    <property type="entry name" value="SENSOR PROTEIN RSTB"/>
    <property type="match status" value="1"/>
</dbReference>
<dbReference type="CDD" id="cd00075">
    <property type="entry name" value="HATPase"/>
    <property type="match status" value="1"/>
</dbReference>
<keyword evidence="16" id="KW-1185">Reference proteome</keyword>
<evidence type="ECO:0000256" key="2">
    <source>
        <dbReference type="ARBA" id="ARBA00004651"/>
    </source>
</evidence>
<feature type="domain" description="HAMP" evidence="14">
    <location>
        <begin position="151"/>
        <end position="203"/>
    </location>
</feature>
<comment type="subcellular location">
    <subcellularLocation>
        <location evidence="2">Cell membrane</location>
        <topology evidence="2">Multi-pass membrane protein</topology>
    </subcellularLocation>
</comment>
<dbReference type="Gene3D" id="1.10.287.130">
    <property type="match status" value="1"/>
</dbReference>
<evidence type="ECO:0000256" key="10">
    <source>
        <dbReference type="ARBA" id="ARBA00023012"/>
    </source>
</evidence>
<keyword evidence="6" id="KW-0808">Transferase</keyword>
<dbReference type="SMART" id="SM00388">
    <property type="entry name" value="HisKA"/>
    <property type="match status" value="1"/>
</dbReference>
<keyword evidence="5" id="KW-0597">Phosphoprotein</keyword>
<dbReference type="CDD" id="cd00082">
    <property type="entry name" value="HisKA"/>
    <property type="match status" value="1"/>
</dbReference>
<dbReference type="CDD" id="cd06225">
    <property type="entry name" value="HAMP"/>
    <property type="match status" value="1"/>
</dbReference>
<dbReference type="GO" id="GO:0005886">
    <property type="term" value="C:plasma membrane"/>
    <property type="evidence" value="ECO:0007669"/>
    <property type="project" value="UniProtKB-SubCell"/>
</dbReference>
<gene>
    <name evidence="15" type="ORF">D3P08_00520</name>
</gene>
<protein>
    <recommendedName>
        <fullName evidence="3">histidine kinase</fullName>
        <ecNumber evidence="3">2.7.13.3</ecNumber>
    </recommendedName>
</protein>
<dbReference type="InterPro" id="IPR005467">
    <property type="entry name" value="His_kinase_dom"/>
</dbReference>
<dbReference type="InterPro" id="IPR036890">
    <property type="entry name" value="HATPase_C_sf"/>
</dbReference>
<evidence type="ECO:0000256" key="7">
    <source>
        <dbReference type="ARBA" id="ARBA00022741"/>
    </source>
</evidence>
<evidence type="ECO:0000313" key="16">
    <source>
        <dbReference type="Proteomes" id="UP000266482"/>
    </source>
</evidence>
<evidence type="ECO:0000256" key="3">
    <source>
        <dbReference type="ARBA" id="ARBA00012438"/>
    </source>
</evidence>
<dbReference type="EC" id="2.7.13.3" evidence="3"/>
<comment type="caution">
    <text evidence="15">The sequence shown here is derived from an EMBL/GenBank/DDBJ whole genome shotgun (WGS) entry which is preliminary data.</text>
</comment>
<evidence type="ECO:0000256" key="8">
    <source>
        <dbReference type="ARBA" id="ARBA00022777"/>
    </source>
</evidence>
<evidence type="ECO:0000256" key="11">
    <source>
        <dbReference type="ARBA" id="ARBA00023136"/>
    </source>
</evidence>
<evidence type="ECO:0000256" key="9">
    <source>
        <dbReference type="ARBA" id="ARBA00022840"/>
    </source>
</evidence>
<accession>A0A3A1VGT1</accession>
<keyword evidence="10" id="KW-0902">Two-component regulatory system</keyword>
<keyword evidence="8 15" id="KW-0418">Kinase</keyword>
<dbReference type="RefSeq" id="WP_119597484.1">
    <property type="nucleotide sequence ID" value="NZ_QXQA01000001.1"/>
</dbReference>
<dbReference type="GO" id="GO:0000155">
    <property type="term" value="F:phosphorelay sensor kinase activity"/>
    <property type="evidence" value="ECO:0007669"/>
    <property type="project" value="InterPro"/>
</dbReference>
<evidence type="ECO:0000313" key="15">
    <source>
        <dbReference type="EMBL" id="RIX60109.1"/>
    </source>
</evidence>
<dbReference type="SUPFAM" id="SSF55874">
    <property type="entry name" value="ATPase domain of HSP90 chaperone/DNA topoisomerase II/histidine kinase"/>
    <property type="match status" value="1"/>
</dbReference>
<dbReference type="InterPro" id="IPR036097">
    <property type="entry name" value="HisK_dim/P_sf"/>
</dbReference>
<dbReference type="Pfam" id="PF00512">
    <property type="entry name" value="HisKA"/>
    <property type="match status" value="1"/>
</dbReference>
<dbReference type="InterPro" id="IPR003594">
    <property type="entry name" value="HATPase_dom"/>
</dbReference>
<evidence type="ECO:0000256" key="5">
    <source>
        <dbReference type="ARBA" id="ARBA00022553"/>
    </source>
</evidence>
<evidence type="ECO:0000259" key="14">
    <source>
        <dbReference type="PROSITE" id="PS50885"/>
    </source>
</evidence>
<dbReference type="SUPFAM" id="SSF158472">
    <property type="entry name" value="HAMP domain-like"/>
    <property type="match status" value="1"/>
</dbReference>
<keyword evidence="11 12" id="KW-0472">Membrane</keyword>
<reference evidence="15 16" key="1">
    <citation type="submission" date="2018-09" db="EMBL/GenBank/DDBJ databases">
        <title>Paenibacillus aracenensis nov. sp. isolated from a cave in southern Spain.</title>
        <authorList>
            <person name="Jurado V."/>
            <person name="Gutierrez-Patricio S."/>
            <person name="Gonzalez-Pimentel J.L."/>
            <person name="Miller A.Z."/>
            <person name="Laiz L."/>
            <person name="Saiz-Jimenez C."/>
        </authorList>
    </citation>
    <scope>NUCLEOTIDE SEQUENCE [LARGE SCALE GENOMIC DNA]</scope>
    <source>
        <strain evidence="15 16">DSM 22867</strain>
    </source>
</reference>
<sequence length="421" mass="46562">MRTKGIYATLITIFLAGILLSVLVLRTDTEVEVDVVAVNEAVKMVERHWGSLQDGDFSAVKLPITVLNNDGELIYQNTANANATTSINEALKNRDTIVDIEVGGAAVGKLIIQYDDQQTLNSIKNRLATVIIIAFSLLAILCALYTAFLNRTIFRPFRELQAFAANVARGKLDVPLTMSRDNPFGAFTESFDIMREELAAARQSEYEANRSKKELVASLSHDIKTPVASIKAVSELMLLRATDEKAAKQLNTIYAKAEQINLLVTDMFHATLEELNELKVTPAEELSSILYDMINSVNIHDQIHCDPIPECMIVTDANRLQQVLDNIVSNAYKYANTPITITSRLTGTYLELDIMDGGPGIPEDELPLLFNKFYRGSNAEGRSGSGLGLYISKYLMQRMQGDIACRNREGGFTVTLFIPLA</sequence>
<dbReference type="Proteomes" id="UP000266482">
    <property type="component" value="Unassembled WGS sequence"/>
</dbReference>
<feature type="transmembrane region" description="Helical" evidence="12">
    <location>
        <begin position="127"/>
        <end position="148"/>
    </location>
</feature>
<organism evidence="15 16">
    <name type="scientific">Paenibacillus nanensis</name>
    <dbReference type="NCBI Taxonomy" id="393251"/>
    <lineage>
        <taxon>Bacteria</taxon>
        <taxon>Bacillati</taxon>
        <taxon>Bacillota</taxon>
        <taxon>Bacilli</taxon>
        <taxon>Bacillales</taxon>
        <taxon>Paenibacillaceae</taxon>
        <taxon>Paenibacillus</taxon>
    </lineage>
</organism>
<dbReference type="SMART" id="SM00304">
    <property type="entry name" value="HAMP"/>
    <property type="match status" value="1"/>
</dbReference>
<dbReference type="OrthoDB" id="335833at2"/>
<dbReference type="SMART" id="SM00387">
    <property type="entry name" value="HATPase_c"/>
    <property type="match status" value="1"/>
</dbReference>
<dbReference type="EMBL" id="QXQA01000001">
    <property type="protein sequence ID" value="RIX60109.1"/>
    <property type="molecule type" value="Genomic_DNA"/>
</dbReference>
<dbReference type="PROSITE" id="PS50109">
    <property type="entry name" value="HIS_KIN"/>
    <property type="match status" value="1"/>
</dbReference>
<evidence type="ECO:0000256" key="4">
    <source>
        <dbReference type="ARBA" id="ARBA00022475"/>
    </source>
</evidence>
<dbReference type="InterPro" id="IPR050980">
    <property type="entry name" value="2C_sensor_his_kinase"/>
</dbReference>
<dbReference type="PROSITE" id="PS50885">
    <property type="entry name" value="HAMP"/>
    <property type="match status" value="1"/>
</dbReference>
<keyword evidence="4" id="KW-1003">Cell membrane</keyword>
<dbReference type="InterPro" id="IPR003660">
    <property type="entry name" value="HAMP_dom"/>
</dbReference>
<dbReference type="SUPFAM" id="SSF47384">
    <property type="entry name" value="Homodimeric domain of signal transducing histidine kinase"/>
    <property type="match status" value="1"/>
</dbReference>
<keyword evidence="9" id="KW-0067">ATP-binding</keyword>
<name>A0A3A1VGT1_9BACL</name>
<feature type="domain" description="Histidine kinase" evidence="13">
    <location>
        <begin position="218"/>
        <end position="421"/>
    </location>
</feature>
<proteinExistence type="predicted"/>
<dbReference type="Pfam" id="PF00672">
    <property type="entry name" value="HAMP"/>
    <property type="match status" value="1"/>
</dbReference>
<keyword evidence="12" id="KW-0812">Transmembrane</keyword>
<dbReference type="Gene3D" id="3.30.565.10">
    <property type="entry name" value="Histidine kinase-like ATPase, C-terminal domain"/>
    <property type="match status" value="1"/>
</dbReference>
<dbReference type="Gene3D" id="6.10.340.10">
    <property type="match status" value="1"/>
</dbReference>
<comment type="catalytic activity">
    <reaction evidence="1">
        <text>ATP + protein L-histidine = ADP + protein N-phospho-L-histidine.</text>
        <dbReference type="EC" id="2.7.13.3"/>
    </reaction>
</comment>
<evidence type="ECO:0000256" key="12">
    <source>
        <dbReference type="SAM" id="Phobius"/>
    </source>
</evidence>
<feature type="transmembrane region" description="Helical" evidence="12">
    <location>
        <begin position="6"/>
        <end position="25"/>
    </location>
</feature>
<evidence type="ECO:0000256" key="6">
    <source>
        <dbReference type="ARBA" id="ARBA00022679"/>
    </source>
</evidence>
<keyword evidence="12" id="KW-1133">Transmembrane helix</keyword>
<keyword evidence="7" id="KW-0547">Nucleotide-binding</keyword>
<dbReference type="InterPro" id="IPR004358">
    <property type="entry name" value="Sig_transdc_His_kin-like_C"/>
</dbReference>
<dbReference type="PRINTS" id="PR00344">
    <property type="entry name" value="BCTRLSENSOR"/>
</dbReference>
<dbReference type="InterPro" id="IPR003661">
    <property type="entry name" value="HisK_dim/P_dom"/>
</dbReference>
<dbReference type="Pfam" id="PF02518">
    <property type="entry name" value="HATPase_c"/>
    <property type="match status" value="1"/>
</dbReference>
<evidence type="ECO:0000259" key="13">
    <source>
        <dbReference type="PROSITE" id="PS50109"/>
    </source>
</evidence>
<dbReference type="GO" id="GO:0005524">
    <property type="term" value="F:ATP binding"/>
    <property type="evidence" value="ECO:0007669"/>
    <property type="project" value="UniProtKB-KW"/>
</dbReference>
<dbReference type="AlphaFoldDB" id="A0A3A1VGT1"/>
<evidence type="ECO:0000256" key="1">
    <source>
        <dbReference type="ARBA" id="ARBA00000085"/>
    </source>
</evidence>